<feature type="transmembrane region" description="Helical" evidence="2">
    <location>
        <begin position="12"/>
        <end position="32"/>
    </location>
</feature>
<evidence type="ECO:0000256" key="2">
    <source>
        <dbReference type="SAM" id="Phobius"/>
    </source>
</evidence>
<evidence type="ECO:0008006" key="5">
    <source>
        <dbReference type="Google" id="ProtNLM"/>
    </source>
</evidence>
<keyword evidence="2" id="KW-0472">Membrane</keyword>
<dbReference type="Proteomes" id="UP001500957">
    <property type="component" value="Unassembled WGS sequence"/>
</dbReference>
<keyword evidence="4" id="KW-1185">Reference proteome</keyword>
<proteinExistence type="predicted"/>
<evidence type="ECO:0000313" key="4">
    <source>
        <dbReference type="Proteomes" id="UP001500957"/>
    </source>
</evidence>
<feature type="compositionally biased region" description="Low complexity" evidence="1">
    <location>
        <begin position="88"/>
        <end position="97"/>
    </location>
</feature>
<sequence length="122" mass="13246">MEAVSVLLKPRWVALHVFAAVVVAGCTWAAWWQFTVAQDGSGRSLGYALQWPAIGIFGLGVWAWLCRDGIRAAREGDSAKPPPPAPAPVRRTPVVTVDPDEDPELAAYNAMLARLHEKDENA</sequence>
<accession>A0ABN1GTV2</accession>
<feature type="transmembrane region" description="Helical" evidence="2">
    <location>
        <begin position="44"/>
        <end position="65"/>
    </location>
</feature>
<keyword evidence="2" id="KW-1133">Transmembrane helix</keyword>
<organism evidence="3 4">
    <name type="scientific">Sporichthya brevicatena</name>
    <dbReference type="NCBI Taxonomy" id="171442"/>
    <lineage>
        <taxon>Bacteria</taxon>
        <taxon>Bacillati</taxon>
        <taxon>Actinomycetota</taxon>
        <taxon>Actinomycetes</taxon>
        <taxon>Sporichthyales</taxon>
        <taxon>Sporichthyaceae</taxon>
        <taxon>Sporichthya</taxon>
    </lineage>
</organism>
<evidence type="ECO:0000256" key="1">
    <source>
        <dbReference type="SAM" id="MobiDB-lite"/>
    </source>
</evidence>
<dbReference type="EMBL" id="BAAAHE010000016">
    <property type="protein sequence ID" value="GAA0619405.1"/>
    <property type="molecule type" value="Genomic_DNA"/>
</dbReference>
<comment type="caution">
    <text evidence="3">The sequence shown here is derived from an EMBL/GenBank/DDBJ whole genome shotgun (WGS) entry which is preliminary data.</text>
</comment>
<name>A0ABN1GTV2_9ACTN</name>
<evidence type="ECO:0000313" key="3">
    <source>
        <dbReference type="EMBL" id="GAA0619405.1"/>
    </source>
</evidence>
<protein>
    <recommendedName>
        <fullName evidence="5">DNA-binding transcriptional regulator of glucitol operon</fullName>
    </recommendedName>
</protein>
<feature type="region of interest" description="Disordered" evidence="1">
    <location>
        <begin position="74"/>
        <end position="100"/>
    </location>
</feature>
<reference evidence="3 4" key="1">
    <citation type="journal article" date="2019" name="Int. J. Syst. Evol. Microbiol.">
        <title>The Global Catalogue of Microorganisms (GCM) 10K type strain sequencing project: providing services to taxonomists for standard genome sequencing and annotation.</title>
        <authorList>
            <consortium name="The Broad Institute Genomics Platform"/>
            <consortium name="The Broad Institute Genome Sequencing Center for Infectious Disease"/>
            <person name="Wu L."/>
            <person name="Ma J."/>
        </authorList>
    </citation>
    <scope>NUCLEOTIDE SEQUENCE [LARGE SCALE GENOMIC DNA]</scope>
    <source>
        <strain evidence="3 4">JCM 10671</strain>
    </source>
</reference>
<keyword evidence="2" id="KW-0812">Transmembrane</keyword>
<gene>
    <name evidence="3" type="ORF">GCM10009547_22330</name>
</gene>